<evidence type="ECO:0000256" key="1">
    <source>
        <dbReference type="SAM" id="Phobius"/>
    </source>
</evidence>
<dbReference type="VEuPathDB" id="FungiDB:RhiirFUN_024218"/>
<evidence type="ECO:0000313" key="2">
    <source>
        <dbReference type="EMBL" id="PKY40019.1"/>
    </source>
</evidence>
<keyword evidence="1" id="KW-0472">Membrane</keyword>
<dbReference type="AlphaFoldDB" id="A0A2I1G050"/>
<keyword evidence="3" id="KW-1185">Reference proteome</keyword>
<proteinExistence type="predicted"/>
<gene>
    <name evidence="2" type="ORF">RhiirA4_453316</name>
</gene>
<dbReference type="VEuPathDB" id="FungiDB:RhiirA1_455069"/>
<sequence length="295" mass="33484">MKICGSSVNCFYKYAYSDINESNKSKNCTVASEVPIEYISNSPGCYRYSFSHNYTGTEITILSPNITSVYLDGLEIDKYYPPDDRLNLIYYSKEQTTVVYYSATIIKRISNKYAYGLAGGEGEEYASFNIHTDTSDLKTPNGATLILSPTSQDIYYKEETYHDFGSIISSIGGFFSSLSGIYVFLFGASKLAPWGFLQTSVFNCLCTGYRREFVRKLKNRYEPIPFVSGRIKNVTLEERVQSIEKLLEEYYLNTDFLNLLLEDKCEKDISSESPRSTPEVVDDEIDDKVEIITAT</sequence>
<keyword evidence="1" id="KW-1133">Transmembrane helix</keyword>
<feature type="transmembrane region" description="Helical" evidence="1">
    <location>
        <begin position="164"/>
        <end position="185"/>
    </location>
</feature>
<dbReference type="Proteomes" id="UP000234323">
    <property type="component" value="Unassembled WGS sequence"/>
</dbReference>
<name>A0A2I1G050_9GLOM</name>
<accession>A0A2I1G050</accession>
<keyword evidence="1" id="KW-0812">Transmembrane</keyword>
<dbReference type="EMBL" id="LLXI01000086">
    <property type="protein sequence ID" value="PKY40019.1"/>
    <property type="molecule type" value="Genomic_DNA"/>
</dbReference>
<protein>
    <submittedName>
        <fullName evidence="2">Uncharacterized protein</fullName>
    </submittedName>
</protein>
<comment type="caution">
    <text evidence="2">The sequence shown here is derived from an EMBL/GenBank/DDBJ whole genome shotgun (WGS) entry which is preliminary data.</text>
</comment>
<organism evidence="2 3">
    <name type="scientific">Rhizophagus irregularis</name>
    <dbReference type="NCBI Taxonomy" id="588596"/>
    <lineage>
        <taxon>Eukaryota</taxon>
        <taxon>Fungi</taxon>
        <taxon>Fungi incertae sedis</taxon>
        <taxon>Mucoromycota</taxon>
        <taxon>Glomeromycotina</taxon>
        <taxon>Glomeromycetes</taxon>
        <taxon>Glomerales</taxon>
        <taxon>Glomeraceae</taxon>
        <taxon>Rhizophagus</taxon>
    </lineage>
</organism>
<reference evidence="2 3" key="1">
    <citation type="submission" date="2015-10" db="EMBL/GenBank/DDBJ databases">
        <title>Genome analyses suggest a sexual origin of heterokaryosis in a supposedly ancient asexual fungus.</title>
        <authorList>
            <person name="Ropars J."/>
            <person name="Sedzielewska K."/>
            <person name="Noel J."/>
            <person name="Charron P."/>
            <person name="Farinelli L."/>
            <person name="Marton T."/>
            <person name="Kruger M."/>
            <person name="Pelin A."/>
            <person name="Brachmann A."/>
            <person name="Corradi N."/>
        </authorList>
    </citation>
    <scope>NUCLEOTIDE SEQUENCE [LARGE SCALE GENOMIC DNA]</scope>
    <source>
        <strain evidence="2 3">A4</strain>
    </source>
</reference>
<evidence type="ECO:0000313" key="3">
    <source>
        <dbReference type="Proteomes" id="UP000234323"/>
    </source>
</evidence>
<dbReference type="VEuPathDB" id="FungiDB:FUN_024870"/>